<reference evidence="1 2" key="1">
    <citation type="submission" date="2020-09" db="EMBL/GenBank/DDBJ databases">
        <title>De no assembly of potato wild relative species, Solanum commersonii.</title>
        <authorList>
            <person name="Cho K."/>
        </authorList>
    </citation>
    <scope>NUCLEOTIDE SEQUENCE [LARGE SCALE GENOMIC DNA]</scope>
    <source>
        <strain evidence="1">LZ3.2</strain>
        <tissue evidence="1">Leaf</tissue>
    </source>
</reference>
<protein>
    <submittedName>
        <fullName evidence="1">Uncharacterized protein</fullName>
    </submittedName>
</protein>
<accession>A0A9J5Y8K4</accession>
<keyword evidence="2" id="KW-1185">Reference proteome</keyword>
<proteinExistence type="predicted"/>
<dbReference type="CDD" id="cd06222">
    <property type="entry name" value="RNase_H_like"/>
    <property type="match status" value="1"/>
</dbReference>
<evidence type="ECO:0000313" key="1">
    <source>
        <dbReference type="EMBL" id="KAG5595880.1"/>
    </source>
</evidence>
<dbReference type="AlphaFoldDB" id="A0A9J5Y8K4"/>
<gene>
    <name evidence="1" type="ORF">H5410_037112</name>
</gene>
<dbReference type="OrthoDB" id="1305538at2759"/>
<dbReference type="InterPro" id="IPR044730">
    <property type="entry name" value="RNase_H-like_dom_plant"/>
</dbReference>
<dbReference type="EMBL" id="JACXVP010000007">
    <property type="protein sequence ID" value="KAG5595880.1"/>
    <property type="molecule type" value="Genomic_DNA"/>
</dbReference>
<organism evidence="1 2">
    <name type="scientific">Solanum commersonii</name>
    <name type="common">Commerson's wild potato</name>
    <name type="synonym">Commerson's nightshade</name>
    <dbReference type="NCBI Taxonomy" id="4109"/>
    <lineage>
        <taxon>Eukaryota</taxon>
        <taxon>Viridiplantae</taxon>
        <taxon>Streptophyta</taxon>
        <taxon>Embryophyta</taxon>
        <taxon>Tracheophyta</taxon>
        <taxon>Spermatophyta</taxon>
        <taxon>Magnoliopsida</taxon>
        <taxon>eudicotyledons</taxon>
        <taxon>Gunneridae</taxon>
        <taxon>Pentapetalae</taxon>
        <taxon>asterids</taxon>
        <taxon>lamiids</taxon>
        <taxon>Solanales</taxon>
        <taxon>Solanaceae</taxon>
        <taxon>Solanoideae</taxon>
        <taxon>Solaneae</taxon>
        <taxon>Solanum</taxon>
    </lineage>
</organism>
<dbReference type="Proteomes" id="UP000824120">
    <property type="component" value="Chromosome 7"/>
</dbReference>
<evidence type="ECO:0000313" key="2">
    <source>
        <dbReference type="Proteomes" id="UP000824120"/>
    </source>
</evidence>
<comment type="caution">
    <text evidence="1">The sequence shown here is derived from an EMBL/GenBank/DDBJ whole genome shotgun (WGS) entry which is preliminary data.</text>
</comment>
<name>A0A9J5Y8K4_SOLCO</name>
<sequence length="145" mass="16280">MYYKHEVPSEGRRIMILDNRNTPILSQQPNTLRKNGGIPKRRNIIFHGGSYTTNKVMCEINFTISKFIRLKLHTTCPTTWPQMVIMLVNYSHCNIDGTSRGNPGPSVAAFCFRYHEGSLVGDKGLRISDSTSLVVEASAINEGLH</sequence>